<dbReference type="SMART" id="SM00500">
    <property type="entry name" value="SFM"/>
    <property type="match status" value="1"/>
</dbReference>
<gene>
    <name evidence="11" type="primary">RvY_05299-1</name>
    <name evidence="11" type="synonym">RvY_05299.1</name>
    <name evidence="11" type="ORF">RvY_05299</name>
</gene>
<accession>A0A1D1UY90</accession>
<dbReference type="Proteomes" id="UP000186922">
    <property type="component" value="Unassembled WGS sequence"/>
</dbReference>
<keyword evidence="7" id="KW-0539">Nucleus</keyword>
<dbReference type="PANTHER" id="PTHR13007">
    <property type="entry name" value="PRE-MRNA SPLICING FACTOR-RELATED"/>
    <property type="match status" value="1"/>
</dbReference>
<dbReference type="OrthoDB" id="10261918at2759"/>
<comment type="similarity">
    <text evidence="2">Belongs to the PRP18 family.</text>
</comment>
<dbReference type="GO" id="GO:0071021">
    <property type="term" value="C:U2-type post-spliceosomal complex"/>
    <property type="evidence" value="ECO:0007669"/>
    <property type="project" value="TreeGrafter"/>
</dbReference>
<dbReference type="GO" id="GO:0000350">
    <property type="term" value="P:generation of catalytic spliceosome for second transesterification step"/>
    <property type="evidence" value="ECO:0007669"/>
    <property type="project" value="TreeGrafter"/>
</dbReference>
<evidence type="ECO:0000256" key="4">
    <source>
        <dbReference type="ARBA" id="ARBA00022664"/>
    </source>
</evidence>
<evidence type="ECO:0000256" key="6">
    <source>
        <dbReference type="ARBA" id="ARBA00023187"/>
    </source>
</evidence>
<evidence type="ECO:0000256" key="9">
    <source>
        <dbReference type="SAM" id="MobiDB-lite"/>
    </source>
</evidence>
<dbReference type="EMBL" id="BDGG01000002">
    <property type="protein sequence ID" value="GAU93345.1"/>
    <property type="molecule type" value="Genomic_DNA"/>
</dbReference>
<dbReference type="GO" id="GO:0046540">
    <property type="term" value="C:U4/U6 x U5 tri-snRNP complex"/>
    <property type="evidence" value="ECO:0007669"/>
    <property type="project" value="TreeGrafter"/>
</dbReference>
<evidence type="ECO:0000256" key="3">
    <source>
        <dbReference type="ARBA" id="ARBA00018242"/>
    </source>
</evidence>
<keyword evidence="5" id="KW-0747">Spliceosome</keyword>
<evidence type="ECO:0000259" key="10">
    <source>
        <dbReference type="SMART" id="SM00500"/>
    </source>
</evidence>
<dbReference type="Gene3D" id="4.10.280.110">
    <property type="entry name" value="Pre-mRNA processing factor 4 domain"/>
    <property type="match status" value="1"/>
</dbReference>
<dbReference type="InterPro" id="IPR039979">
    <property type="entry name" value="PRPF18"/>
</dbReference>
<dbReference type="Pfam" id="PF08799">
    <property type="entry name" value="PRP4"/>
    <property type="match status" value="1"/>
</dbReference>
<feature type="compositionally biased region" description="Basic and acidic residues" evidence="9">
    <location>
        <begin position="46"/>
        <end position="56"/>
    </location>
</feature>
<dbReference type="SUPFAM" id="SSF47938">
    <property type="entry name" value="Functional domain of the splicing factor Prp18"/>
    <property type="match status" value="1"/>
</dbReference>
<keyword evidence="6" id="KW-0508">mRNA splicing</keyword>
<dbReference type="InterPro" id="IPR004098">
    <property type="entry name" value="Prp18"/>
</dbReference>
<dbReference type="GO" id="GO:0005682">
    <property type="term" value="C:U5 snRNP"/>
    <property type="evidence" value="ECO:0007669"/>
    <property type="project" value="TreeGrafter"/>
</dbReference>
<keyword evidence="4" id="KW-0507">mRNA processing</keyword>
<feature type="region of interest" description="Disordered" evidence="9">
    <location>
        <begin position="34"/>
        <end position="91"/>
    </location>
</feature>
<organism evidence="11 12">
    <name type="scientific">Ramazzottius varieornatus</name>
    <name type="common">Water bear</name>
    <name type="synonym">Tardigrade</name>
    <dbReference type="NCBI Taxonomy" id="947166"/>
    <lineage>
        <taxon>Eukaryota</taxon>
        <taxon>Metazoa</taxon>
        <taxon>Ecdysozoa</taxon>
        <taxon>Tardigrada</taxon>
        <taxon>Eutardigrada</taxon>
        <taxon>Parachela</taxon>
        <taxon>Hypsibioidea</taxon>
        <taxon>Ramazzottiidae</taxon>
        <taxon>Ramazzottius</taxon>
    </lineage>
</organism>
<evidence type="ECO:0000256" key="2">
    <source>
        <dbReference type="ARBA" id="ARBA00008137"/>
    </source>
</evidence>
<evidence type="ECO:0000256" key="5">
    <source>
        <dbReference type="ARBA" id="ARBA00022728"/>
    </source>
</evidence>
<reference evidence="11 12" key="1">
    <citation type="journal article" date="2016" name="Nat. Commun.">
        <title>Extremotolerant tardigrade genome and improved radiotolerance of human cultured cells by tardigrade-unique protein.</title>
        <authorList>
            <person name="Hashimoto T."/>
            <person name="Horikawa D.D."/>
            <person name="Saito Y."/>
            <person name="Kuwahara H."/>
            <person name="Kozuka-Hata H."/>
            <person name="Shin-I T."/>
            <person name="Minakuchi Y."/>
            <person name="Ohishi K."/>
            <person name="Motoyama A."/>
            <person name="Aizu T."/>
            <person name="Enomoto A."/>
            <person name="Kondo K."/>
            <person name="Tanaka S."/>
            <person name="Hara Y."/>
            <person name="Koshikawa S."/>
            <person name="Sagara H."/>
            <person name="Miura T."/>
            <person name="Yokobori S."/>
            <person name="Miyagawa K."/>
            <person name="Suzuki Y."/>
            <person name="Kubo T."/>
            <person name="Oyama M."/>
            <person name="Kohara Y."/>
            <person name="Fujiyama A."/>
            <person name="Arakawa K."/>
            <person name="Katayama T."/>
            <person name="Toyoda A."/>
            <person name="Kunieda T."/>
        </authorList>
    </citation>
    <scope>NUCLEOTIDE SEQUENCE [LARGE SCALE GENOMIC DNA]</scope>
    <source>
        <strain evidence="11 12">YOKOZUNA-1</strain>
    </source>
</reference>
<evidence type="ECO:0000313" key="11">
    <source>
        <dbReference type="EMBL" id="GAU93345.1"/>
    </source>
</evidence>
<dbReference type="Pfam" id="PF02840">
    <property type="entry name" value="Prp18"/>
    <property type="match status" value="1"/>
</dbReference>
<comment type="subcellular location">
    <subcellularLocation>
        <location evidence="1">Nucleus</location>
    </subcellularLocation>
</comment>
<evidence type="ECO:0000256" key="1">
    <source>
        <dbReference type="ARBA" id="ARBA00004123"/>
    </source>
</evidence>
<dbReference type="AlphaFoldDB" id="A0A1D1UY90"/>
<dbReference type="Gene3D" id="1.20.940.10">
    <property type="entry name" value="Functional domain of the splicing factor Prp18"/>
    <property type="match status" value="1"/>
</dbReference>
<dbReference type="PANTHER" id="PTHR13007:SF19">
    <property type="entry name" value="PRE-MRNA-SPLICING FACTOR 18"/>
    <property type="match status" value="1"/>
</dbReference>
<name>A0A1D1UY90_RAMVA</name>
<dbReference type="InterPro" id="IPR014906">
    <property type="entry name" value="PRP4-like"/>
</dbReference>
<feature type="domain" description="Pre-mRNA processing factor 4 (PRP4)-like" evidence="10">
    <location>
        <begin position="91"/>
        <end position="141"/>
    </location>
</feature>
<evidence type="ECO:0000313" key="12">
    <source>
        <dbReference type="Proteomes" id="UP000186922"/>
    </source>
</evidence>
<feature type="compositionally biased region" description="Basic and acidic residues" evidence="9">
    <location>
        <begin position="73"/>
        <end position="91"/>
    </location>
</feature>
<dbReference type="SUPFAM" id="SSF158230">
    <property type="entry name" value="PRP4-like"/>
    <property type="match status" value="1"/>
</dbReference>
<evidence type="ECO:0000256" key="8">
    <source>
        <dbReference type="ARBA" id="ARBA00031388"/>
    </source>
</evidence>
<dbReference type="STRING" id="947166.A0A1D1UY90"/>
<proteinExistence type="inferred from homology"/>
<evidence type="ECO:0000256" key="7">
    <source>
        <dbReference type="ARBA" id="ARBA00023242"/>
    </source>
</evidence>
<protein>
    <recommendedName>
        <fullName evidence="3">Pre-mRNA-splicing factor 18</fullName>
    </recommendedName>
    <alternativeName>
        <fullName evidence="8">PRP18 homolog</fullName>
    </alternativeName>
</protein>
<dbReference type="InterPro" id="IPR036285">
    <property type="entry name" value="PRP4-like_sf"/>
</dbReference>
<comment type="caution">
    <text evidence="11">The sequence shown here is derived from an EMBL/GenBank/DDBJ whole genome shotgun (WGS) entry which is preliminary data.</text>
</comment>
<keyword evidence="12" id="KW-1185">Reference proteome</keyword>
<sequence>MDVLKAEILRKRKALESADVGKNDVTGGKKYFRRGETVAQATTISEPRKTSLEHSDGNVSPRIEPSTDPSNTKQRDGSRRSHSEDGDDVKLPRKEVVRRLRERNEPIWIFGENEEESARRLKVLEIHEPEANIGFRNDLKLAMDKIDEEYMNELAKGQTDSSKAALDIKINEDGTTLQTIRDLVEQASKGETVSPREVVFRYMKFVLRRWAEELNKRSMEEKLSSKGKLERGTYVQTEDYLKSLFQKLKNKSLQDDILGNLFRIIVHSLDRDYVRANEVFLQMAIGNAPWPIGVTAVGIHSRPGREKVFTQMIAHVLNDETQRKYIQAFKRLMTKMQTLYPTDPSRSVEYHASTIG</sequence>